<evidence type="ECO:0000313" key="3">
    <source>
        <dbReference type="Proteomes" id="UP001235939"/>
    </source>
</evidence>
<dbReference type="InterPro" id="IPR012337">
    <property type="entry name" value="RNaseH-like_sf"/>
</dbReference>
<dbReference type="InterPro" id="IPR002156">
    <property type="entry name" value="RNaseH_domain"/>
</dbReference>
<dbReference type="SUPFAM" id="SSF53098">
    <property type="entry name" value="Ribonuclease H-like"/>
    <property type="match status" value="1"/>
</dbReference>
<evidence type="ECO:0000313" key="2">
    <source>
        <dbReference type="EMBL" id="UYV60306.1"/>
    </source>
</evidence>
<sequence>MLILKSQHQILLSTDRQSQVDQTDHKELEELEEWNFMEKPTAIYTDSQSLINWISSPKQSSRCRHINRKYHFLRDCYESRDICLLYKPSQHLEADIFTEDLSRDQMKKHLENLSIVGIKTKQGRNCYADFDFIIIGADVTLLLRFRLFCFDFSLACFYNICNGTKLLAIEKGLTECKNSNKNIRILSDSISVIQHIKDIDSAKDKTTTKIIKILKKISQENQITFQWIPSHVNIDGNEMADQLAKEGCKGQPENSQLTYSKISSIHKQKIISLWKSTLNHPWYTPIPNIFSFHTLTREEQMAISRLQTGHLRMLKFNGKIKTFQKCPKCDSQSASPEHL</sequence>
<feature type="domain" description="RNase H type-1" evidence="1">
    <location>
        <begin position="37"/>
        <end position="249"/>
    </location>
</feature>
<name>A0ABY6JUY0_9ARAC</name>
<evidence type="ECO:0000259" key="1">
    <source>
        <dbReference type="PROSITE" id="PS50879"/>
    </source>
</evidence>
<protein>
    <recommendedName>
        <fullName evidence="1">RNase H type-1 domain-containing protein</fullName>
    </recommendedName>
</protein>
<reference evidence="2 3" key="1">
    <citation type="submission" date="2022-01" db="EMBL/GenBank/DDBJ databases">
        <title>A chromosomal length assembly of Cordylochernes scorpioides.</title>
        <authorList>
            <person name="Zeh D."/>
            <person name="Zeh J."/>
        </authorList>
    </citation>
    <scope>NUCLEOTIDE SEQUENCE [LARGE SCALE GENOMIC DNA]</scope>
    <source>
        <strain evidence="2">IN4F17</strain>
        <tissue evidence="2">Whole Body</tissue>
    </source>
</reference>
<dbReference type="Gene3D" id="3.30.420.10">
    <property type="entry name" value="Ribonuclease H-like superfamily/Ribonuclease H"/>
    <property type="match status" value="1"/>
</dbReference>
<dbReference type="Proteomes" id="UP001235939">
    <property type="component" value="Chromosome 01"/>
</dbReference>
<dbReference type="Pfam" id="PF00075">
    <property type="entry name" value="RNase_H"/>
    <property type="match status" value="1"/>
</dbReference>
<proteinExistence type="predicted"/>
<keyword evidence="3" id="KW-1185">Reference proteome</keyword>
<dbReference type="InterPro" id="IPR036397">
    <property type="entry name" value="RNaseH_sf"/>
</dbReference>
<dbReference type="CDD" id="cd09272">
    <property type="entry name" value="RNase_HI_RT_Ty1"/>
    <property type="match status" value="1"/>
</dbReference>
<organism evidence="2 3">
    <name type="scientific">Cordylochernes scorpioides</name>
    <dbReference type="NCBI Taxonomy" id="51811"/>
    <lineage>
        <taxon>Eukaryota</taxon>
        <taxon>Metazoa</taxon>
        <taxon>Ecdysozoa</taxon>
        <taxon>Arthropoda</taxon>
        <taxon>Chelicerata</taxon>
        <taxon>Arachnida</taxon>
        <taxon>Pseudoscorpiones</taxon>
        <taxon>Cheliferoidea</taxon>
        <taxon>Chernetidae</taxon>
        <taxon>Cordylochernes</taxon>
    </lineage>
</organism>
<dbReference type="PROSITE" id="PS50879">
    <property type="entry name" value="RNASE_H_1"/>
    <property type="match status" value="1"/>
</dbReference>
<gene>
    <name evidence="2" type="ORF">LAZ67_1000788</name>
</gene>
<dbReference type="CDD" id="cd09276">
    <property type="entry name" value="Rnase_HI_RT_non_LTR"/>
    <property type="match status" value="1"/>
</dbReference>
<dbReference type="EMBL" id="CP092863">
    <property type="protein sequence ID" value="UYV60306.1"/>
    <property type="molecule type" value="Genomic_DNA"/>
</dbReference>
<accession>A0ABY6JUY0</accession>